<feature type="signal peptide" evidence="1">
    <location>
        <begin position="1"/>
        <end position="21"/>
    </location>
</feature>
<name>A0A0K8QP34_9GAMM</name>
<protein>
    <recommendedName>
        <fullName evidence="4">Secreted protein</fullName>
    </recommendedName>
</protein>
<dbReference type="Proteomes" id="UP000253740">
    <property type="component" value="Unassembled WGS sequence"/>
</dbReference>
<accession>A0A0K8QP34</accession>
<dbReference type="EMBL" id="DF970222">
    <property type="protein sequence ID" value="GAP66634.1"/>
    <property type="molecule type" value="Genomic_DNA"/>
</dbReference>
<evidence type="ECO:0000256" key="1">
    <source>
        <dbReference type="SAM" id="SignalP"/>
    </source>
</evidence>
<evidence type="ECO:0000313" key="3">
    <source>
        <dbReference type="Proteomes" id="UP000253740"/>
    </source>
</evidence>
<organism evidence="2">
    <name type="scientific">Mizugakiibacter sediminis</name>
    <dbReference type="NCBI Taxonomy" id="1475481"/>
    <lineage>
        <taxon>Bacteria</taxon>
        <taxon>Pseudomonadati</taxon>
        <taxon>Pseudomonadota</taxon>
        <taxon>Gammaproteobacteria</taxon>
        <taxon>Lysobacterales</taxon>
        <taxon>Rhodanobacteraceae</taxon>
        <taxon>Mizugakiibacter</taxon>
    </lineage>
</organism>
<keyword evidence="3" id="KW-1185">Reference proteome</keyword>
<dbReference type="RefSeq" id="WP_062537227.1">
    <property type="nucleotide sequence ID" value="NZ_DF970222.1"/>
</dbReference>
<dbReference type="AlphaFoldDB" id="A0A0K8QP34"/>
<feature type="chain" id="PRO_5005515115" description="Secreted protein" evidence="1">
    <location>
        <begin position="22"/>
        <end position="165"/>
    </location>
</feature>
<dbReference type="OrthoDB" id="8703271at2"/>
<gene>
    <name evidence="2" type="ORF">MBSD_n1945</name>
</gene>
<sequence length="165" mass="17385">MHLPRLRFLALACLLAAPLLAAGAEPAPHGFSSLEETMPYATFRKLGLDKLSPEQLEGLNAWLREHGMPGQAPAAPGAGAAAANAAAASAPARAFSSRIAGKFSGWNFDTVLTLENGQKWRVLDHDPVLANPRMNPKVTLEPGMFGSWSLSVEGVTEVAHVAPVP</sequence>
<reference evidence="2" key="1">
    <citation type="submission" date="2015-08" db="EMBL/GenBank/DDBJ databases">
        <title>Complete DNA Sequence of Pseudomonas syringae pv. actinidiae, the Causal Agent of Kiwifruit Canker Disease.</title>
        <authorList>
            <person name="Rikkerink E.H.A."/>
            <person name="Fineran P.C."/>
        </authorList>
    </citation>
    <scope>NUCLEOTIDE SEQUENCE</scope>
    <source>
        <strain evidence="2">SkMP5</strain>
    </source>
</reference>
<evidence type="ECO:0008006" key="4">
    <source>
        <dbReference type="Google" id="ProtNLM"/>
    </source>
</evidence>
<proteinExistence type="predicted"/>
<keyword evidence="1" id="KW-0732">Signal</keyword>
<evidence type="ECO:0000313" key="2">
    <source>
        <dbReference type="EMBL" id="GAP66634.1"/>
    </source>
</evidence>